<dbReference type="RefSeq" id="WP_261605507.1">
    <property type="nucleotide sequence ID" value="NZ_JAODOR010000002.1"/>
</dbReference>
<organism evidence="5 6">
    <name type="scientific">Microbacterium memoriense</name>
    <dbReference type="NCBI Taxonomy" id="2978350"/>
    <lineage>
        <taxon>Bacteria</taxon>
        <taxon>Bacillati</taxon>
        <taxon>Actinomycetota</taxon>
        <taxon>Actinomycetes</taxon>
        <taxon>Micrococcales</taxon>
        <taxon>Microbacteriaceae</taxon>
        <taxon>Microbacterium</taxon>
    </lineage>
</organism>
<dbReference type="Gene3D" id="3.40.50.2300">
    <property type="match status" value="2"/>
</dbReference>
<sequence length="328" mass="35274">MTPAATRAVTLRDVAERAGVSTAATSQALNDRGNLRPETRARIKAVAAELGYSPNRSAAALRGGRTMSVGFVMSDTPEDDAAERRALRRTRQLNALVRASAAHGFAVTVLPDSRPDLVQRAQIDVLYFPDPADDRAVLREAVTRGVPVVANDLYIAGAAGLSIRTGYDSAVRAALALLADAGAERIGLLVDESEVPRDQIGESAYLAWTAVRSRTPIVARVDPGRRRLAREVRTLLDAGADAIFSFCEEGPEIYLQLEATGRVIPRDLQLVALCTTDCALNDRLGITHVCVHPELAAETMFARLGEVSGSEPRVIDLPWEIVRGSTTR</sequence>
<evidence type="ECO:0000313" key="5">
    <source>
        <dbReference type="EMBL" id="MCT9000947.1"/>
    </source>
</evidence>
<gene>
    <name evidence="5" type="ORF">N4R40_01020</name>
</gene>
<keyword evidence="3" id="KW-0804">Transcription</keyword>
<evidence type="ECO:0000256" key="3">
    <source>
        <dbReference type="ARBA" id="ARBA00023163"/>
    </source>
</evidence>
<feature type="domain" description="HTH lacI-type" evidence="4">
    <location>
        <begin position="9"/>
        <end position="63"/>
    </location>
</feature>
<dbReference type="SUPFAM" id="SSF53822">
    <property type="entry name" value="Periplasmic binding protein-like I"/>
    <property type="match status" value="1"/>
</dbReference>
<reference evidence="5 6" key="1">
    <citation type="journal article" date="2024" name="Int. J. Syst. Evol. Microbiol.">
        <title>Microbacterium memoriense sp. nov., a member of the Actinomycetota from marine beach sediment of the north coast of Portugal.</title>
        <authorList>
            <person name="Santos J.D.N.D."/>
            <person name="Klimek D."/>
            <person name="Calusinska M."/>
            <person name="Lobo-da-Cunha A."/>
            <person name="Catita J."/>
            <person name="Goncalves H."/>
            <person name="Gonzalez I."/>
            <person name="Lage O.M."/>
        </authorList>
    </citation>
    <scope>NUCLEOTIDE SEQUENCE [LARGE SCALE GENOMIC DNA]</scope>
    <source>
        <strain evidence="5 6">PMIC_1C1B</strain>
    </source>
</reference>
<keyword evidence="1" id="KW-0805">Transcription regulation</keyword>
<accession>A0ABT2P8L5</accession>
<keyword evidence="6" id="KW-1185">Reference proteome</keyword>
<dbReference type="InterPro" id="IPR028082">
    <property type="entry name" value="Peripla_BP_I"/>
</dbReference>
<dbReference type="PANTHER" id="PTHR30146:SF153">
    <property type="entry name" value="LACTOSE OPERON REPRESSOR"/>
    <property type="match status" value="1"/>
</dbReference>
<dbReference type="Pfam" id="PF00356">
    <property type="entry name" value="LacI"/>
    <property type="match status" value="1"/>
</dbReference>
<dbReference type="Gene3D" id="1.10.260.40">
    <property type="entry name" value="lambda repressor-like DNA-binding domains"/>
    <property type="match status" value="1"/>
</dbReference>
<dbReference type="SUPFAM" id="SSF47413">
    <property type="entry name" value="lambda repressor-like DNA-binding domains"/>
    <property type="match status" value="1"/>
</dbReference>
<dbReference type="PANTHER" id="PTHR30146">
    <property type="entry name" value="LACI-RELATED TRANSCRIPTIONAL REPRESSOR"/>
    <property type="match status" value="1"/>
</dbReference>
<evidence type="ECO:0000313" key="6">
    <source>
        <dbReference type="Proteomes" id="UP001300496"/>
    </source>
</evidence>
<evidence type="ECO:0000256" key="2">
    <source>
        <dbReference type="ARBA" id="ARBA00023125"/>
    </source>
</evidence>
<keyword evidence="2" id="KW-0238">DNA-binding</keyword>
<evidence type="ECO:0000259" key="4">
    <source>
        <dbReference type="PROSITE" id="PS50932"/>
    </source>
</evidence>
<protein>
    <submittedName>
        <fullName evidence="5">LacI family transcriptional regulator</fullName>
    </submittedName>
</protein>
<comment type="caution">
    <text evidence="5">The sequence shown here is derived from an EMBL/GenBank/DDBJ whole genome shotgun (WGS) entry which is preliminary data.</text>
</comment>
<dbReference type="CDD" id="cd01392">
    <property type="entry name" value="HTH_LacI"/>
    <property type="match status" value="1"/>
</dbReference>
<dbReference type="InterPro" id="IPR010982">
    <property type="entry name" value="Lambda_DNA-bd_dom_sf"/>
</dbReference>
<evidence type="ECO:0000256" key="1">
    <source>
        <dbReference type="ARBA" id="ARBA00023015"/>
    </source>
</evidence>
<dbReference type="PROSITE" id="PS50932">
    <property type="entry name" value="HTH_LACI_2"/>
    <property type="match status" value="1"/>
</dbReference>
<dbReference type="EMBL" id="JAODOR010000002">
    <property type="protein sequence ID" value="MCT9000947.1"/>
    <property type="molecule type" value="Genomic_DNA"/>
</dbReference>
<dbReference type="SMART" id="SM00354">
    <property type="entry name" value="HTH_LACI"/>
    <property type="match status" value="1"/>
</dbReference>
<dbReference type="InterPro" id="IPR000843">
    <property type="entry name" value="HTH_LacI"/>
</dbReference>
<dbReference type="Proteomes" id="UP001300496">
    <property type="component" value="Unassembled WGS sequence"/>
</dbReference>
<name>A0ABT2P8L5_9MICO</name>
<proteinExistence type="predicted"/>